<evidence type="ECO:0000256" key="4">
    <source>
        <dbReference type="ARBA" id="ARBA00022786"/>
    </source>
</evidence>
<sequence length="461" mass="52683">MSEKPSTPSSEQSDKSKKYDRQLRLWGDHGQAALEGCHVCLINASATGTETLKSLVLPGIGAFTIVDNSKVAYQDLGNNNLISSSFNDDFNKICDSFFVERDSIGKSRAEVACQNLCELNPDVRGYFDEHPIEEVLSNQPEYFKNFTVVIAKILRFTSQSFKNIMGFESSSSCYKKLWHDCYIRVQVEEHTVIESHPDNIIPDLRLDKPFPALSNYAESFDFSTMTDREHSHVPYVIILLHFLKIWKEEHNNEIPKTFQEKKQFKRLIESVSDIRSNNFHNFTGMRSKASSEPEENFEEAIKAVNLSISPTFISEDVKAILKEAKALTPCPSTKSFWLMAKALQEFVDSEGQGNLPVSGVIPDMTSDSDSFIKLQNIYREQAISDSDWVYRRLQEFCSQLGPRKTFISENDVKSFCKNSQHLRVQRGKSIDQEYHGSIPLGDLRLEYFILIISLYILRKTL</sequence>
<keyword evidence="4 5" id="KW-0833">Ubl conjugation pathway</keyword>
<organism evidence="7 8">
    <name type="scientific">Armadillidium nasatum</name>
    <dbReference type="NCBI Taxonomy" id="96803"/>
    <lineage>
        <taxon>Eukaryota</taxon>
        <taxon>Metazoa</taxon>
        <taxon>Ecdysozoa</taxon>
        <taxon>Arthropoda</taxon>
        <taxon>Crustacea</taxon>
        <taxon>Multicrustacea</taxon>
        <taxon>Malacostraca</taxon>
        <taxon>Eumalacostraca</taxon>
        <taxon>Peracarida</taxon>
        <taxon>Isopoda</taxon>
        <taxon>Oniscidea</taxon>
        <taxon>Crinocheta</taxon>
        <taxon>Armadillidiidae</taxon>
        <taxon>Armadillidium</taxon>
    </lineage>
</organism>
<comment type="pathway">
    <text evidence="1 5">Protein modification; protein neddylation.</text>
</comment>
<dbReference type="Pfam" id="PF00899">
    <property type="entry name" value="ThiF"/>
    <property type="match status" value="1"/>
</dbReference>
<dbReference type="GO" id="GO:0019781">
    <property type="term" value="F:NEDD8 activating enzyme activity"/>
    <property type="evidence" value="ECO:0007669"/>
    <property type="project" value="UniProtKB-UniRule"/>
</dbReference>
<dbReference type="InterPro" id="IPR030667">
    <property type="entry name" value="APP-BP1"/>
</dbReference>
<dbReference type="UniPathway" id="UPA00885"/>
<dbReference type="SUPFAM" id="SSF69572">
    <property type="entry name" value="Activating enzymes of the ubiquitin-like proteins"/>
    <property type="match status" value="1"/>
</dbReference>
<dbReference type="Gene3D" id="3.40.50.720">
    <property type="entry name" value="NAD(P)-binding Rossmann-like Domain"/>
    <property type="match status" value="1"/>
</dbReference>
<evidence type="ECO:0000256" key="3">
    <source>
        <dbReference type="ARBA" id="ARBA00015407"/>
    </source>
</evidence>
<evidence type="ECO:0000259" key="6">
    <source>
        <dbReference type="Pfam" id="PF00899"/>
    </source>
</evidence>
<dbReference type="Proteomes" id="UP000326759">
    <property type="component" value="Unassembled WGS sequence"/>
</dbReference>
<dbReference type="OrthoDB" id="1708823at2759"/>
<dbReference type="PIRSF" id="PIRSF039099">
    <property type="entry name" value="APP-BP1"/>
    <property type="match status" value="1"/>
</dbReference>
<evidence type="ECO:0000256" key="1">
    <source>
        <dbReference type="ARBA" id="ARBA00005032"/>
    </source>
</evidence>
<dbReference type="EMBL" id="SEYY01013807">
    <property type="protein sequence ID" value="KAB7500489.1"/>
    <property type="molecule type" value="Genomic_DNA"/>
</dbReference>
<dbReference type="InterPro" id="IPR035985">
    <property type="entry name" value="Ubiquitin-activating_enz"/>
</dbReference>
<dbReference type="PANTHER" id="PTHR10953:SF29">
    <property type="entry name" value="NEDD8-ACTIVATING ENZYME E1 REGULATORY SUBUNIT"/>
    <property type="match status" value="1"/>
</dbReference>
<accession>A0A5N5T3A2</accession>
<keyword evidence="8" id="KW-1185">Reference proteome</keyword>
<evidence type="ECO:0000256" key="2">
    <source>
        <dbReference type="ARBA" id="ARBA00006868"/>
    </source>
</evidence>
<reference evidence="7 8" key="1">
    <citation type="journal article" date="2019" name="PLoS Biol.">
        <title>Sex chromosomes control vertical transmission of feminizing Wolbachia symbionts in an isopod.</title>
        <authorList>
            <person name="Becking T."/>
            <person name="Chebbi M.A."/>
            <person name="Giraud I."/>
            <person name="Moumen B."/>
            <person name="Laverre T."/>
            <person name="Caubet Y."/>
            <person name="Peccoud J."/>
            <person name="Gilbert C."/>
            <person name="Cordaux R."/>
        </authorList>
    </citation>
    <scope>NUCLEOTIDE SEQUENCE [LARGE SCALE GENOMIC DNA]</scope>
    <source>
        <strain evidence="7">ANa2</strain>
        <tissue evidence="7">Whole body excluding digestive tract and cuticle</tissue>
    </source>
</reference>
<comment type="similarity">
    <text evidence="2 5">Belongs to the ubiquitin-activating E1 family. ULA1 subfamily.</text>
</comment>
<dbReference type="GO" id="GO:0045116">
    <property type="term" value="P:protein neddylation"/>
    <property type="evidence" value="ECO:0007669"/>
    <property type="project" value="UniProtKB-UniRule"/>
</dbReference>
<comment type="caution">
    <text evidence="7">The sequence shown here is derived from an EMBL/GenBank/DDBJ whole genome shotgun (WGS) entry which is preliminary data.</text>
</comment>
<dbReference type="GO" id="GO:0005737">
    <property type="term" value="C:cytoplasm"/>
    <property type="evidence" value="ECO:0007669"/>
    <property type="project" value="TreeGrafter"/>
</dbReference>
<evidence type="ECO:0000256" key="5">
    <source>
        <dbReference type="PIRNR" id="PIRNR039099"/>
    </source>
</evidence>
<dbReference type="InterPro" id="IPR000594">
    <property type="entry name" value="ThiF_NAD_FAD-bd"/>
</dbReference>
<name>A0A5N5T3A2_9CRUS</name>
<dbReference type="InterPro" id="IPR045886">
    <property type="entry name" value="ThiF/MoeB/HesA"/>
</dbReference>
<dbReference type="AlphaFoldDB" id="A0A5N5T3A2"/>
<feature type="domain" description="THIF-type NAD/FAD binding fold" evidence="6">
    <location>
        <begin position="19"/>
        <end position="150"/>
    </location>
</feature>
<protein>
    <recommendedName>
        <fullName evidence="3 5">NEDD8-activating enzyme E1 regulatory subunit</fullName>
    </recommendedName>
</protein>
<gene>
    <name evidence="7" type="primary">NAE1</name>
    <name evidence="7" type="ORF">Anas_04815</name>
</gene>
<evidence type="ECO:0000313" key="7">
    <source>
        <dbReference type="EMBL" id="KAB7500489.1"/>
    </source>
</evidence>
<proteinExistence type="inferred from homology"/>
<evidence type="ECO:0000313" key="8">
    <source>
        <dbReference type="Proteomes" id="UP000326759"/>
    </source>
</evidence>
<dbReference type="PANTHER" id="PTHR10953">
    <property type="entry name" value="UBIQUITIN-ACTIVATING ENZYME E1"/>
    <property type="match status" value="1"/>
</dbReference>